<sequence>MNFTVLDQYNSFVENHFINEDSQQIDVLKKIYNAWSNNKHNNYFFKQKKIKGVYVYGSVGTGKTFLLN</sequence>
<proteinExistence type="predicted"/>
<accession>A0A383BRG8</accession>
<protein>
    <recommendedName>
        <fullName evidence="2">Cell division protein ZapE</fullName>
    </recommendedName>
</protein>
<name>A0A383BRG8_9ZZZZ</name>
<evidence type="ECO:0000313" key="1">
    <source>
        <dbReference type="EMBL" id="SVE22393.1"/>
    </source>
</evidence>
<dbReference type="EMBL" id="UINC01202541">
    <property type="protein sequence ID" value="SVE22393.1"/>
    <property type="molecule type" value="Genomic_DNA"/>
</dbReference>
<dbReference type="InterPro" id="IPR027417">
    <property type="entry name" value="P-loop_NTPase"/>
</dbReference>
<organism evidence="1">
    <name type="scientific">marine metagenome</name>
    <dbReference type="NCBI Taxonomy" id="408172"/>
    <lineage>
        <taxon>unclassified sequences</taxon>
        <taxon>metagenomes</taxon>
        <taxon>ecological metagenomes</taxon>
    </lineage>
</organism>
<feature type="non-terminal residue" evidence="1">
    <location>
        <position position="68"/>
    </location>
</feature>
<gene>
    <name evidence="1" type="ORF">METZ01_LOCUS475247</name>
</gene>
<evidence type="ECO:0008006" key="2">
    <source>
        <dbReference type="Google" id="ProtNLM"/>
    </source>
</evidence>
<dbReference type="AlphaFoldDB" id="A0A383BRG8"/>
<reference evidence="1" key="1">
    <citation type="submission" date="2018-05" db="EMBL/GenBank/DDBJ databases">
        <authorList>
            <person name="Lanie J.A."/>
            <person name="Ng W.-L."/>
            <person name="Kazmierczak K.M."/>
            <person name="Andrzejewski T.M."/>
            <person name="Davidsen T.M."/>
            <person name="Wayne K.J."/>
            <person name="Tettelin H."/>
            <person name="Glass J.I."/>
            <person name="Rusch D."/>
            <person name="Podicherti R."/>
            <person name="Tsui H.-C.T."/>
            <person name="Winkler M.E."/>
        </authorList>
    </citation>
    <scope>NUCLEOTIDE SEQUENCE</scope>
</reference>
<dbReference type="Gene3D" id="3.40.50.300">
    <property type="entry name" value="P-loop containing nucleotide triphosphate hydrolases"/>
    <property type="match status" value="1"/>
</dbReference>